<organism evidence="1">
    <name type="scientific">Anguilla anguilla</name>
    <name type="common">European freshwater eel</name>
    <name type="synonym">Muraena anguilla</name>
    <dbReference type="NCBI Taxonomy" id="7936"/>
    <lineage>
        <taxon>Eukaryota</taxon>
        <taxon>Metazoa</taxon>
        <taxon>Chordata</taxon>
        <taxon>Craniata</taxon>
        <taxon>Vertebrata</taxon>
        <taxon>Euteleostomi</taxon>
        <taxon>Actinopterygii</taxon>
        <taxon>Neopterygii</taxon>
        <taxon>Teleostei</taxon>
        <taxon>Anguilliformes</taxon>
        <taxon>Anguillidae</taxon>
        <taxon>Anguilla</taxon>
    </lineage>
</organism>
<accession>A0A0E9XWK5</accession>
<protein>
    <submittedName>
        <fullName evidence="1">Uncharacterized protein</fullName>
    </submittedName>
</protein>
<sequence>MQLFIICVFQLANENIAKTFTYISNRLHYI</sequence>
<proteinExistence type="predicted"/>
<name>A0A0E9XWK5_ANGAN</name>
<evidence type="ECO:0000313" key="1">
    <source>
        <dbReference type="EMBL" id="JAI07045.1"/>
    </source>
</evidence>
<reference evidence="1" key="2">
    <citation type="journal article" date="2015" name="Fish Shellfish Immunol.">
        <title>Early steps in the European eel (Anguilla anguilla)-Vibrio vulnificus interaction in the gills: Role of the RtxA13 toxin.</title>
        <authorList>
            <person name="Callol A."/>
            <person name="Pajuelo D."/>
            <person name="Ebbesson L."/>
            <person name="Teles M."/>
            <person name="MacKenzie S."/>
            <person name="Amaro C."/>
        </authorList>
    </citation>
    <scope>NUCLEOTIDE SEQUENCE</scope>
</reference>
<dbReference type="AlphaFoldDB" id="A0A0E9XWK5"/>
<reference evidence="1" key="1">
    <citation type="submission" date="2014-11" db="EMBL/GenBank/DDBJ databases">
        <authorList>
            <person name="Amaro Gonzalez C."/>
        </authorList>
    </citation>
    <scope>NUCLEOTIDE SEQUENCE</scope>
</reference>
<dbReference type="EMBL" id="GBXM01001533">
    <property type="protein sequence ID" value="JAI07045.1"/>
    <property type="molecule type" value="Transcribed_RNA"/>
</dbReference>